<evidence type="ECO:0000313" key="2">
    <source>
        <dbReference type="EMBL" id="MBB4005893.1"/>
    </source>
</evidence>
<dbReference type="InterPro" id="IPR009781">
    <property type="entry name" value="DUF1345"/>
</dbReference>
<protein>
    <submittedName>
        <fullName evidence="2">Putative membrane protein</fullName>
    </submittedName>
</protein>
<comment type="caution">
    <text evidence="3">The sequence shown here is derived from an EMBL/GenBank/DDBJ whole genome shotgun (WGS) entry which is preliminary data.</text>
</comment>
<dbReference type="OrthoDB" id="64737at2"/>
<dbReference type="EMBL" id="JACIED010000001">
    <property type="protein sequence ID" value="MBB4005893.1"/>
    <property type="molecule type" value="Genomic_DNA"/>
</dbReference>
<feature type="transmembrane region" description="Helical" evidence="1">
    <location>
        <begin position="20"/>
        <end position="38"/>
    </location>
</feature>
<evidence type="ECO:0000313" key="3">
    <source>
        <dbReference type="EMBL" id="OLP48929.1"/>
    </source>
</evidence>
<proteinExistence type="predicted"/>
<dbReference type="AlphaFoldDB" id="A0A1Q9A2Z6"/>
<evidence type="ECO:0000256" key="1">
    <source>
        <dbReference type="SAM" id="Phobius"/>
    </source>
</evidence>
<name>A0A1Q9A2Z6_9HYPH</name>
<keyword evidence="4" id="KW-1185">Reference proteome</keyword>
<keyword evidence="1" id="KW-0812">Transmembrane</keyword>
<organism evidence="3 4">
    <name type="scientific">Allorhizobium taibaishanense</name>
    <dbReference type="NCBI Taxonomy" id="887144"/>
    <lineage>
        <taxon>Bacteria</taxon>
        <taxon>Pseudomonadati</taxon>
        <taxon>Pseudomonadota</taxon>
        <taxon>Alphaproteobacteria</taxon>
        <taxon>Hyphomicrobiales</taxon>
        <taxon>Rhizobiaceae</taxon>
        <taxon>Rhizobium/Agrobacterium group</taxon>
        <taxon>Allorhizobium</taxon>
    </lineage>
</organism>
<keyword evidence="1" id="KW-1133">Transmembrane helix</keyword>
<dbReference type="RefSeq" id="WP_075614720.1">
    <property type="nucleotide sequence ID" value="NZ_JACIED010000001.1"/>
</dbReference>
<sequence length="225" mass="24507">MTTKKKKPFLYLLRRHRHSAFYRGGLLALCSHPVFLVLKPQLAIELSAIIFFVFYLGAMARRIPGITAERLKTSPQRDDAPTIAIPMVSLIAVAAAVAALFNALNRGSGSESVVEVGLAFASVIGGWFTIHVMFAMHYAHRFWQHLPAGGNTEPHRGLDFPQTDEPGAYEFLYFSLVIGMTAQTSDVAITSTPMRCVNILHAITSFFFNTILVAAAVNAAVALAG</sequence>
<dbReference type="Proteomes" id="UP000544107">
    <property type="component" value="Unassembled WGS sequence"/>
</dbReference>
<reference evidence="3 4" key="1">
    <citation type="submission" date="2016-09" db="EMBL/GenBank/DDBJ databases">
        <title>Rhizobium oryziradicis sp. nov., isolated from the root of rice.</title>
        <authorList>
            <person name="Zhao J."/>
            <person name="Zhang X."/>
        </authorList>
    </citation>
    <scope>NUCLEOTIDE SEQUENCE [LARGE SCALE GENOMIC DNA]</scope>
    <source>
        <strain evidence="3 4">14971</strain>
    </source>
</reference>
<evidence type="ECO:0000313" key="5">
    <source>
        <dbReference type="Proteomes" id="UP000544107"/>
    </source>
</evidence>
<dbReference type="Proteomes" id="UP000185598">
    <property type="component" value="Unassembled WGS sequence"/>
</dbReference>
<reference evidence="2 5" key="2">
    <citation type="submission" date="2020-08" db="EMBL/GenBank/DDBJ databases">
        <title>Genomic Encyclopedia of Type Strains, Phase IV (KMG-IV): sequencing the most valuable type-strain genomes for metagenomic binning, comparative biology and taxonomic classification.</title>
        <authorList>
            <person name="Goeker M."/>
        </authorList>
    </citation>
    <scope>NUCLEOTIDE SEQUENCE [LARGE SCALE GENOMIC DNA]</scope>
    <source>
        <strain evidence="2 5">DSM 100021</strain>
    </source>
</reference>
<feature type="transmembrane region" description="Helical" evidence="1">
    <location>
        <begin position="44"/>
        <end position="63"/>
    </location>
</feature>
<evidence type="ECO:0000313" key="4">
    <source>
        <dbReference type="Proteomes" id="UP000185598"/>
    </source>
</evidence>
<dbReference type="Pfam" id="PF07077">
    <property type="entry name" value="DUF1345"/>
    <property type="match status" value="1"/>
</dbReference>
<feature type="transmembrane region" description="Helical" evidence="1">
    <location>
        <begin position="116"/>
        <end position="136"/>
    </location>
</feature>
<keyword evidence="1" id="KW-0472">Membrane</keyword>
<feature type="transmembrane region" description="Helical" evidence="1">
    <location>
        <begin position="199"/>
        <end position="224"/>
    </location>
</feature>
<dbReference type="EMBL" id="MKIN01000022">
    <property type="protein sequence ID" value="OLP48929.1"/>
    <property type="molecule type" value="Genomic_DNA"/>
</dbReference>
<gene>
    <name evidence="3" type="ORF">BJF91_17560</name>
    <name evidence="2" type="ORF">GGQ71_000129</name>
</gene>
<dbReference type="STRING" id="887144.BJF91_17560"/>
<accession>A0A1Q9A2Z6</accession>
<feature type="transmembrane region" description="Helical" evidence="1">
    <location>
        <begin position="83"/>
        <end position="104"/>
    </location>
</feature>